<dbReference type="SMART" id="SM00239">
    <property type="entry name" value="C2"/>
    <property type="match status" value="1"/>
</dbReference>
<evidence type="ECO:0000256" key="1">
    <source>
        <dbReference type="ARBA" id="ARBA00022729"/>
    </source>
</evidence>
<dbReference type="OrthoDB" id="73919at2759"/>
<dbReference type="InterPro" id="IPR052784">
    <property type="entry name" value="Perforin-1_pore-forming"/>
</dbReference>
<dbReference type="Pfam" id="PF00168">
    <property type="entry name" value="C2"/>
    <property type="match status" value="1"/>
</dbReference>
<accession>A0A6P8GGR0</accession>
<name>A0A6P8GGR0_CLUHA</name>
<evidence type="ECO:0000256" key="2">
    <source>
        <dbReference type="SAM" id="SignalP"/>
    </source>
</evidence>
<dbReference type="Proteomes" id="UP000515152">
    <property type="component" value="Chromosome 2"/>
</dbReference>
<keyword evidence="4" id="KW-1185">Reference proteome</keyword>
<dbReference type="PANTHER" id="PTHR46096:SF3">
    <property type="entry name" value="PERFORIN-1"/>
    <property type="match status" value="1"/>
</dbReference>
<dbReference type="GO" id="GO:0001771">
    <property type="term" value="P:immunological synapse formation"/>
    <property type="evidence" value="ECO:0007669"/>
    <property type="project" value="TreeGrafter"/>
</dbReference>
<reference evidence="5" key="1">
    <citation type="submission" date="2025-08" db="UniProtKB">
        <authorList>
            <consortium name="RefSeq"/>
        </authorList>
    </citation>
    <scope>IDENTIFICATION</scope>
</reference>
<protein>
    <submittedName>
        <fullName evidence="5">Perforin-1-like</fullName>
    </submittedName>
</protein>
<evidence type="ECO:0000259" key="3">
    <source>
        <dbReference type="PROSITE" id="PS50004"/>
    </source>
</evidence>
<evidence type="ECO:0000313" key="5">
    <source>
        <dbReference type="RefSeq" id="XP_031434632.1"/>
    </source>
</evidence>
<dbReference type="GO" id="GO:0051607">
    <property type="term" value="P:defense response to virus"/>
    <property type="evidence" value="ECO:0007669"/>
    <property type="project" value="TreeGrafter"/>
</dbReference>
<keyword evidence="1 2" id="KW-0732">Signal</keyword>
<dbReference type="GO" id="GO:0001913">
    <property type="term" value="P:T cell mediated cytotoxicity"/>
    <property type="evidence" value="ECO:0007669"/>
    <property type="project" value="TreeGrafter"/>
</dbReference>
<organism evidence="4 5">
    <name type="scientific">Clupea harengus</name>
    <name type="common">Atlantic herring</name>
    <dbReference type="NCBI Taxonomy" id="7950"/>
    <lineage>
        <taxon>Eukaryota</taxon>
        <taxon>Metazoa</taxon>
        <taxon>Chordata</taxon>
        <taxon>Craniata</taxon>
        <taxon>Vertebrata</taxon>
        <taxon>Euteleostomi</taxon>
        <taxon>Actinopterygii</taxon>
        <taxon>Neopterygii</taxon>
        <taxon>Teleostei</taxon>
        <taxon>Clupei</taxon>
        <taxon>Clupeiformes</taxon>
        <taxon>Clupeoidei</taxon>
        <taxon>Clupeidae</taxon>
        <taxon>Clupea</taxon>
    </lineage>
</organism>
<dbReference type="SUPFAM" id="SSF49562">
    <property type="entry name" value="C2 domain (Calcium/lipid-binding domain, CaLB)"/>
    <property type="match status" value="1"/>
</dbReference>
<gene>
    <name evidence="5" type="primary">LOC116223159</name>
</gene>
<dbReference type="AlphaFoldDB" id="A0A6P8GGR0"/>
<feature type="chain" id="PRO_5028296482" evidence="2">
    <location>
        <begin position="24"/>
        <end position="136"/>
    </location>
</feature>
<feature type="signal peptide" evidence="2">
    <location>
        <begin position="1"/>
        <end position="23"/>
    </location>
</feature>
<dbReference type="PROSITE" id="PS50004">
    <property type="entry name" value="C2"/>
    <property type="match status" value="1"/>
</dbReference>
<dbReference type="KEGG" id="char:116223159"/>
<dbReference type="GO" id="GO:0016020">
    <property type="term" value="C:membrane"/>
    <property type="evidence" value="ECO:0007669"/>
    <property type="project" value="TreeGrafter"/>
</dbReference>
<proteinExistence type="predicted"/>
<dbReference type="InterPro" id="IPR035892">
    <property type="entry name" value="C2_domain_sf"/>
</dbReference>
<feature type="domain" description="C2" evidence="3">
    <location>
        <begin position="9"/>
        <end position="127"/>
    </location>
</feature>
<evidence type="ECO:0000313" key="4">
    <source>
        <dbReference type="Proteomes" id="UP000515152"/>
    </source>
</evidence>
<dbReference type="GeneID" id="116223159"/>
<dbReference type="InterPro" id="IPR000008">
    <property type="entry name" value="C2_dom"/>
</dbReference>
<dbReference type="PANTHER" id="PTHR46096">
    <property type="entry name" value="PERFORIN-1"/>
    <property type="match status" value="1"/>
</dbReference>
<dbReference type="RefSeq" id="XP_031434632.1">
    <property type="nucleotide sequence ID" value="XM_031578772.1"/>
</dbReference>
<sequence length="136" mass="14882">MATCCTSLPLGLLVLSLLCVATADVRVRGLRGYGLNGDAKSDPDPYVKVFCGYAFGGQTESIDENPNPTWHAAFSFPDGRPGDVLKLEVWERDKMYDDHLGTCTTTVQSGSHKISCSLARGRIEFHYELFSCLDSV</sequence>
<dbReference type="Gene3D" id="2.60.40.150">
    <property type="entry name" value="C2 domain"/>
    <property type="match status" value="1"/>
</dbReference>
<dbReference type="GO" id="GO:0022829">
    <property type="term" value="F:wide pore channel activity"/>
    <property type="evidence" value="ECO:0007669"/>
    <property type="project" value="TreeGrafter"/>
</dbReference>